<dbReference type="Proteomes" id="UP000217348">
    <property type="component" value="Chromosome"/>
</dbReference>
<dbReference type="KEGG" id="csto:CGC58_05725"/>
<dbReference type="EMBL" id="CP022387">
    <property type="protein sequence ID" value="ATA89266.1"/>
    <property type="molecule type" value="Genomic_DNA"/>
</dbReference>
<reference evidence="3" key="1">
    <citation type="submission" date="2017-06" db="EMBL/GenBank/DDBJ databases">
        <title>Capnocytophaga spp. assemblies.</title>
        <authorList>
            <person name="Gulvik C.A."/>
        </authorList>
    </citation>
    <scope>NUCLEOTIDE SEQUENCE [LARGE SCALE GENOMIC DNA]</scope>
    <source>
        <strain evidence="3">H2177</strain>
    </source>
</reference>
<evidence type="ECO:0000256" key="1">
    <source>
        <dbReference type="SAM" id="SignalP"/>
    </source>
</evidence>
<dbReference type="AlphaFoldDB" id="A0A250FZ42"/>
<keyword evidence="1" id="KW-0732">Signal</keyword>
<evidence type="ECO:0000313" key="2">
    <source>
        <dbReference type="EMBL" id="ATA89266.1"/>
    </source>
</evidence>
<name>A0A250FZ42_9FLAO</name>
<feature type="signal peptide" evidence="1">
    <location>
        <begin position="1"/>
        <end position="27"/>
    </location>
</feature>
<protein>
    <submittedName>
        <fullName evidence="2">Uncharacterized protein</fullName>
    </submittedName>
</protein>
<gene>
    <name evidence="2" type="ORF">CGC58_05725</name>
</gene>
<feature type="chain" id="PRO_5012896901" evidence="1">
    <location>
        <begin position="28"/>
        <end position="153"/>
    </location>
</feature>
<accession>A0A250FZ42</accession>
<evidence type="ECO:0000313" key="3">
    <source>
        <dbReference type="Proteomes" id="UP000217348"/>
    </source>
</evidence>
<proteinExistence type="predicted"/>
<organism evidence="2 3">
    <name type="scientific">Capnocytophaga stomatis</name>
    <dbReference type="NCBI Taxonomy" id="1848904"/>
    <lineage>
        <taxon>Bacteria</taxon>
        <taxon>Pseudomonadati</taxon>
        <taxon>Bacteroidota</taxon>
        <taxon>Flavobacteriia</taxon>
        <taxon>Flavobacteriales</taxon>
        <taxon>Flavobacteriaceae</taxon>
        <taxon>Capnocytophaga</taxon>
    </lineage>
</organism>
<sequence length="153" mass="18682">MTYKIVIVKNAMKVFFISLFFHFFVQAQNDKTFYVLVNQTEKQHFEFNKKYSEKDKIYVVKVKIFHKDEIAKNNVKNKIVNQPITKNYYEFESYENPIRVESIDNLRVYTIDDLRKNCYPISLIWSDTSYSIVFIEKIKTEYYLWEMTPIYEE</sequence>